<dbReference type="Gene3D" id="3.40.605.10">
    <property type="entry name" value="Aldehyde Dehydrogenase, Chain A, domain 1"/>
    <property type="match status" value="1"/>
</dbReference>
<dbReference type="SUPFAM" id="SSF53720">
    <property type="entry name" value="ALDH-like"/>
    <property type="match status" value="1"/>
</dbReference>
<evidence type="ECO:0000259" key="1">
    <source>
        <dbReference type="Pfam" id="PF00171"/>
    </source>
</evidence>
<dbReference type="Pfam" id="PF00171">
    <property type="entry name" value="Aldedh"/>
    <property type="match status" value="1"/>
</dbReference>
<dbReference type="InterPro" id="IPR015590">
    <property type="entry name" value="Aldehyde_DH_dom"/>
</dbReference>
<dbReference type="PANTHER" id="PTHR11699">
    <property type="entry name" value="ALDEHYDE DEHYDROGENASE-RELATED"/>
    <property type="match status" value="1"/>
</dbReference>
<dbReference type="InterPro" id="IPR016162">
    <property type="entry name" value="Ald_DH_N"/>
</dbReference>
<feature type="domain" description="Aldehyde dehydrogenase" evidence="1">
    <location>
        <begin position="9"/>
        <end position="86"/>
    </location>
</feature>
<name>A0A3P7L4Y6_STRVU</name>
<dbReference type="OrthoDB" id="310895at2759"/>
<organism evidence="2 3">
    <name type="scientific">Strongylus vulgaris</name>
    <name type="common">Blood worm</name>
    <dbReference type="NCBI Taxonomy" id="40348"/>
    <lineage>
        <taxon>Eukaryota</taxon>
        <taxon>Metazoa</taxon>
        <taxon>Ecdysozoa</taxon>
        <taxon>Nematoda</taxon>
        <taxon>Chromadorea</taxon>
        <taxon>Rhabditida</taxon>
        <taxon>Rhabditina</taxon>
        <taxon>Rhabditomorpha</taxon>
        <taxon>Strongyloidea</taxon>
        <taxon>Strongylidae</taxon>
        <taxon>Strongylus</taxon>
    </lineage>
</organism>
<reference evidence="2 3" key="1">
    <citation type="submission" date="2018-11" db="EMBL/GenBank/DDBJ databases">
        <authorList>
            <consortium name="Pathogen Informatics"/>
        </authorList>
    </citation>
    <scope>NUCLEOTIDE SEQUENCE [LARGE SCALE GENOMIC DNA]</scope>
</reference>
<feature type="non-terminal residue" evidence="2">
    <location>
        <position position="1"/>
    </location>
</feature>
<keyword evidence="3" id="KW-1185">Reference proteome</keyword>
<dbReference type="Proteomes" id="UP000270094">
    <property type="component" value="Unassembled WGS sequence"/>
</dbReference>
<proteinExistence type="predicted"/>
<dbReference type="GO" id="GO:0016491">
    <property type="term" value="F:oxidoreductase activity"/>
    <property type="evidence" value="ECO:0007669"/>
    <property type="project" value="InterPro"/>
</dbReference>
<dbReference type="InterPro" id="IPR016161">
    <property type="entry name" value="Ald_DH/histidinol_DH"/>
</dbReference>
<sequence length="103" mass="10897">DQIDLPGGPTNKFAYTRREPLGVVGCIGAWNYPLQTCTWKVAPALAAGNAVVYKPSPYAPASPVLLGEILAAAGVPKGIYNVVQVSEHFFFVEHATDSASSNH</sequence>
<accession>A0A3P7L4Y6</accession>
<evidence type="ECO:0000313" key="3">
    <source>
        <dbReference type="Proteomes" id="UP000270094"/>
    </source>
</evidence>
<protein>
    <recommendedName>
        <fullName evidence="1">Aldehyde dehydrogenase domain-containing protein</fullName>
    </recommendedName>
</protein>
<evidence type="ECO:0000313" key="2">
    <source>
        <dbReference type="EMBL" id="VDM74248.1"/>
    </source>
</evidence>
<dbReference type="AlphaFoldDB" id="A0A3P7L4Y6"/>
<dbReference type="EMBL" id="UYYB01034979">
    <property type="protein sequence ID" value="VDM74248.1"/>
    <property type="molecule type" value="Genomic_DNA"/>
</dbReference>
<gene>
    <name evidence="2" type="ORF">SVUK_LOCUS9246</name>
</gene>